<evidence type="ECO:0000313" key="12">
    <source>
        <dbReference type="EMBL" id="ACD70432.1"/>
    </source>
</evidence>
<evidence type="ECO:0000313" key="13">
    <source>
        <dbReference type="Proteomes" id="UP000001202"/>
    </source>
</evidence>
<keyword evidence="4 9" id="KW-0963">Cytoplasm</keyword>
<evidence type="ECO:0000256" key="5">
    <source>
        <dbReference type="ARBA" id="ARBA00022705"/>
    </source>
</evidence>
<dbReference type="PROSITE" id="PS00617">
    <property type="entry name" value="RECF_1"/>
    <property type="match status" value="1"/>
</dbReference>
<organism evidence="12 13">
    <name type="scientific">Treponema pallidum subsp. pallidum (strain SS14)</name>
    <dbReference type="NCBI Taxonomy" id="455434"/>
    <lineage>
        <taxon>Bacteria</taxon>
        <taxon>Pseudomonadati</taxon>
        <taxon>Spirochaetota</taxon>
        <taxon>Spirochaetia</taxon>
        <taxon>Spirochaetales</taxon>
        <taxon>Treponemataceae</taxon>
        <taxon>Treponema</taxon>
    </lineage>
</organism>
<protein>
    <recommendedName>
        <fullName evidence="3 9">DNA replication and repair protein RecF</fullName>
    </recommendedName>
</protein>
<dbReference type="GO" id="GO:0003697">
    <property type="term" value="F:single-stranded DNA binding"/>
    <property type="evidence" value="ECO:0007669"/>
    <property type="project" value="UniProtKB-UniRule"/>
</dbReference>
<dbReference type="AlphaFoldDB" id="A0A0H3BHA4"/>
<name>A0A0H3BHA4_TREPS</name>
<evidence type="ECO:0000259" key="11">
    <source>
        <dbReference type="Pfam" id="PF02463"/>
    </source>
</evidence>
<dbReference type="Gene3D" id="1.20.1050.90">
    <property type="entry name" value="RecF/RecN/SMC, N-terminal domain"/>
    <property type="match status" value="1"/>
</dbReference>
<evidence type="ECO:0000256" key="4">
    <source>
        <dbReference type="ARBA" id="ARBA00022490"/>
    </source>
</evidence>
<dbReference type="EMBL" id="CP000805">
    <property type="protein sequence ID" value="ACD70432.1"/>
    <property type="molecule type" value="Genomic_DNA"/>
</dbReference>
<keyword evidence="7 9" id="KW-0067">ATP-binding</keyword>
<dbReference type="GO" id="GO:0006302">
    <property type="term" value="P:double-strand break repair"/>
    <property type="evidence" value="ECO:0007669"/>
    <property type="project" value="TreeGrafter"/>
</dbReference>
<dbReference type="PANTHER" id="PTHR32182">
    <property type="entry name" value="DNA REPLICATION AND REPAIR PROTEIN RECF"/>
    <property type="match status" value="1"/>
</dbReference>
<dbReference type="Proteomes" id="UP000001202">
    <property type="component" value="Chromosome"/>
</dbReference>
<dbReference type="Pfam" id="PF02463">
    <property type="entry name" value="SMC_N"/>
    <property type="match status" value="1"/>
</dbReference>
<dbReference type="InterPro" id="IPR018078">
    <property type="entry name" value="DNA-binding_RecF_CS"/>
</dbReference>
<dbReference type="InterPro" id="IPR042174">
    <property type="entry name" value="RecF_2"/>
</dbReference>
<dbReference type="KEGG" id="tpp:TPASS_0003"/>
<dbReference type="GO" id="GO:0005524">
    <property type="term" value="F:ATP binding"/>
    <property type="evidence" value="ECO:0007669"/>
    <property type="project" value="UniProtKB-UniRule"/>
</dbReference>
<dbReference type="InterPro" id="IPR027417">
    <property type="entry name" value="P-loop_NTPase"/>
</dbReference>
<comment type="subcellular location">
    <subcellularLocation>
        <location evidence="1 9 10">Cytoplasm</location>
    </subcellularLocation>
</comment>
<dbReference type="HAMAP" id="MF_00365">
    <property type="entry name" value="RecF"/>
    <property type="match status" value="1"/>
</dbReference>
<evidence type="ECO:0000256" key="10">
    <source>
        <dbReference type="RuleBase" id="RU000578"/>
    </source>
</evidence>
<comment type="similarity">
    <text evidence="2 9 10">Belongs to the RecF family.</text>
</comment>
<dbReference type="SUPFAM" id="SSF52540">
    <property type="entry name" value="P-loop containing nucleoside triphosphate hydrolases"/>
    <property type="match status" value="1"/>
</dbReference>
<evidence type="ECO:0000256" key="8">
    <source>
        <dbReference type="ARBA" id="ARBA00023125"/>
    </source>
</evidence>
<evidence type="ECO:0000256" key="1">
    <source>
        <dbReference type="ARBA" id="ARBA00004496"/>
    </source>
</evidence>
<evidence type="ECO:0000256" key="7">
    <source>
        <dbReference type="ARBA" id="ARBA00022840"/>
    </source>
</evidence>
<keyword evidence="6 9" id="KW-0547">Nucleotide-binding</keyword>
<reference evidence="12 13" key="1">
    <citation type="journal article" date="2008" name="BMC Microbiol.">
        <title>Complete genome sequence of Treponema pallidum ssp. pallidum strain SS14 determined with oligonucleotide arrays.</title>
        <authorList>
            <person name="Matejkova P."/>
            <person name="Strouhal M."/>
            <person name="Smajs D."/>
            <person name="Norris S.J."/>
            <person name="Palzkill T."/>
            <person name="Petrosino J.F."/>
            <person name="Sodergren E."/>
            <person name="Norton J.E."/>
            <person name="Singh J."/>
            <person name="Richmond T.A."/>
            <person name="Molla M.N."/>
            <person name="Albert T.J."/>
            <person name="Weinstock G.M."/>
        </authorList>
    </citation>
    <scope>NUCLEOTIDE SEQUENCE [LARGE SCALE GENOMIC DNA]</scope>
    <source>
        <strain evidence="12 13">SS14</strain>
    </source>
</reference>
<accession>A0A0H3BHA4</accession>
<proteinExistence type="inferred from homology"/>
<dbReference type="InterPro" id="IPR003395">
    <property type="entry name" value="RecF/RecN/SMC_N"/>
</dbReference>
<evidence type="ECO:0000256" key="2">
    <source>
        <dbReference type="ARBA" id="ARBA00008016"/>
    </source>
</evidence>
<dbReference type="Gene3D" id="3.40.50.300">
    <property type="entry name" value="P-loop containing nucleotide triphosphate hydrolases"/>
    <property type="match status" value="1"/>
</dbReference>
<keyword evidence="8 9" id="KW-0238">DNA-binding</keyword>
<sequence>MKNRLRFLLRRRFKWNLPILQKHSRFVLYQTRTAFTSLCLCKRSDSLPFLTVTAINFRNLAHHTIDISSPEVFFVGNNGQGKTNILEVLYLAAYGNSFRTRTESELYATHARSNEYRVKVMYRGEYTHTVQIFSKNGKKRIEKNLKKIRTKKELISSIPCILFFHNDLDFVVGTPERRRFFLDQSLSMCNPLYLEYLQKYHALTKTKNREIKEKRVQLLDALDTQIATVGFDLVQWRTQLVRDFNVIFTKYYERLGDLAQVRIEYKPSWSDSSVEEIVHSLYKRRKHDLAMGMSMSGPHRDKIHFTRSQALFIPQASTGQRRLVSLVLRMSQAVFYTGVTGKLPVLLMDDVLLELDPEKRERFMMSLPPYDQLFCTFLPGEAYRRYGREKTRVYFVSEGACHE</sequence>
<keyword evidence="5 9" id="KW-0235">DNA replication</keyword>
<comment type="function">
    <text evidence="9 10">The RecF protein is involved in DNA metabolism; it is required for DNA replication and normal SOS inducibility. RecF binds preferentially to single-stranded, linear DNA. It also seems to bind ATP.</text>
</comment>
<dbReference type="InterPro" id="IPR001238">
    <property type="entry name" value="DNA-binding_RecF"/>
</dbReference>
<feature type="binding site" evidence="9">
    <location>
        <begin position="76"/>
        <end position="83"/>
    </location>
    <ligand>
        <name>ATP</name>
        <dbReference type="ChEBI" id="CHEBI:30616"/>
    </ligand>
</feature>
<keyword evidence="9 10" id="KW-0227">DNA damage</keyword>
<evidence type="ECO:0000256" key="6">
    <source>
        <dbReference type="ARBA" id="ARBA00022741"/>
    </source>
</evidence>
<dbReference type="PATRIC" id="fig|455434.6.peg.3"/>
<dbReference type="PANTHER" id="PTHR32182:SF0">
    <property type="entry name" value="DNA REPLICATION AND REPAIR PROTEIN RECF"/>
    <property type="match status" value="1"/>
</dbReference>
<dbReference type="NCBIfam" id="TIGR00611">
    <property type="entry name" value="recf"/>
    <property type="match status" value="1"/>
</dbReference>
<keyword evidence="9 10" id="KW-0234">DNA repair</keyword>
<keyword evidence="9 10" id="KW-0742">SOS response</keyword>
<evidence type="ECO:0000256" key="3">
    <source>
        <dbReference type="ARBA" id="ARBA00020170"/>
    </source>
</evidence>
<dbReference type="GO" id="GO:0005737">
    <property type="term" value="C:cytoplasm"/>
    <property type="evidence" value="ECO:0007669"/>
    <property type="project" value="UniProtKB-SubCell"/>
</dbReference>
<feature type="domain" description="RecF/RecN/SMC N-terminal" evidence="11">
    <location>
        <begin position="53"/>
        <end position="385"/>
    </location>
</feature>
<dbReference type="PROSITE" id="PS00618">
    <property type="entry name" value="RECF_2"/>
    <property type="match status" value="1"/>
</dbReference>
<dbReference type="GO" id="GO:0000731">
    <property type="term" value="P:DNA synthesis involved in DNA repair"/>
    <property type="evidence" value="ECO:0007669"/>
    <property type="project" value="TreeGrafter"/>
</dbReference>
<dbReference type="GO" id="GO:0009432">
    <property type="term" value="P:SOS response"/>
    <property type="evidence" value="ECO:0007669"/>
    <property type="project" value="UniProtKB-UniRule"/>
</dbReference>
<dbReference type="GO" id="GO:0006260">
    <property type="term" value="P:DNA replication"/>
    <property type="evidence" value="ECO:0007669"/>
    <property type="project" value="UniProtKB-UniRule"/>
</dbReference>
<gene>
    <name evidence="9 12" type="primary">recF</name>
    <name evidence="12" type="ordered locus">TPASS_0003</name>
</gene>
<evidence type="ECO:0000256" key="9">
    <source>
        <dbReference type="HAMAP-Rule" id="MF_00365"/>
    </source>
</evidence>